<feature type="region of interest" description="Disordered" evidence="1">
    <location>
        <begin position="1"/>
        <end position="20"/>
    </location>
</feature>
<keyword evidence="3" id="KW-1185">Reference proteome</keyword>
<dbReference type="Gene3D" id="2.130.10.10">
    <property type="entry name" value="YVTN repeat-like/Quinoprotein amine dehydrogenase"/>
    <property type="match status" value="1"/>
</dbReference>
<proteinExistence type="predicted"/>
<dbReference type="Proteomes" id="UP000311382">
    <property type="component" value="Unassembled WGS sequence"/>
</dbReference>
<evidence type="ECO:0000313" key="2">
    <source>
        <dbReference type="EMBL" id="TNY22955.1"/>
    </source>
</evidence>
<dbReference type="PANTHER" id="PTHR43991">
    <property type="entry name" value="WD REPEAT PROTEIN (AFU_ORTHOLOGUE AFUA_8G05640)-RELATED"/>
    <property type="match status" value="1"/>
</dbReference>
<feature type="compositionally biased region" description="Basic and acidic residues" evidence="1">
    <location>
        <begin position="163"/>
        <end position="174"/>
    </location>
</feature>
<dbReference type="PANTHER" id="PTHR43991:SF9">
    <property type="entry name" value="DUF2415 DOMAIN-CONTAINING PROTEIN"/>
    <property type="match status" value="1"/>
</dbReference>
<dbReference type="AlphaFoldDB" id="A0A5C5G226"/>
<organism evidence="2 3">
    <name type="scientific">Rhodotorula diobovata</name>
    <dbReference type="NCBI Taxonomy" id="5288"/>
    <lineage>
        <taxon>Eukaryota</taxon>
        <taxon>Fungi</taxon>
        <taxon>Dikarya</taxon>
        <taxon>Basidiomycota</taxon>
        <taxon>Pucciniomycotina</taxon>
        <taxon>Microbotryomycetes</taxon>
        <taxon>Sporidiobolales</taxon>
        <taxon>Sporidiobolaceae</taxon>
        <taxon>Rhodotorula</taxon>
    </lineage>
</organism>
<dbReference type="InterPro" id="IPR036322">
    <property type="entry name" value="WD40_repeat_dom_sf"/>
</dbReference>
<gene>
    <name evidence="2" type="ORF">DMC30DRAFT_95532</name>
</gene>
<dbReference type="SUPFAM" id="SSF50978">
    <property type="entry name" value="WD40 repeat-like"/>
    <property type="match status" value="1"/>
</dbReference>
<protein>
    <recommendedName>
        <fullName evidence="4">WD40-repeat-containing domain protein</fullName>
    </recommendedName>
</protein>
<comment type="caution">
    <text evidence="2">The sequence shown here is derived from an EMBL/GenBank/DDBJ whole genome shotgun (WGS) entry which is preliminary data.</text>
</comment>
<evidence type="ECO:0000256" key="1">
    <source>
        <dbReference type="SAM" id="MobiDB-lite"/>
    </source>
</evidence>
<accession>A0A5C5G226</accession>
<evidence type="ECO:0008006" key="4">
    <source>
        <dbReference type="Google" id="ProtNLM"/>
    </source>
</evidence>
<dbReference type="EMBL" id="SOZI01000018">
    <property type="protein sequence ID" value="TNY22955.1"/>
    <property type="molecule type" value="Genomic_DNA"/>
</dbReference>
<name>A0A5C5G226_9BASI</name>
<dbReference type="OrthoDB" id="64353at2759"/>
<feature type="region of interest" description="Disordered" evidence="1">
    <location>
        <begin position="163"/>
        <end position="216"/>
    </location>
</feature>
<sequence>MQPSNSLLRPHPYSVRATTTASHPQLRDLVVYTPEAGNAVSLVCYDSICSVSLYAERPPEYTPLKFSPSTISTGCGLIAVGGQSSELALKSASPGADWCHQFLPATSQPSSTGVRTLHSGSINNSIHIAPSPHSQMTPRLLVSSNDEAIRVFDIAGRPPDFRAAKRRRESERRTRGSVVDLSWAAASGKRTPSAPGEDESDDDGSDSSVEECPSFDEGGECFLAPVPSADVRLRTAVNHCSVSPDGKWLVAVGDTNEVFLYDTRAAGYELAHVFTASEDASFSTDWSEDNVTFAVASQGASSRARARARRAGARH</sequence>
<evidence type="ECO:0000313" key="3">
    <source>
        <dbReference type="Proteomes" id="UP000311382"/>
    </source>
</evidence>
<dbReference type="InterPro" id="IPR015943">
    <property type="entry name" value="WD40/YVTN_repeat-like_dom_sf"/>
</dbReference>
<reference evidence="2 3" key="1">
    <citation type="submission" date="2019-03" db="EMBL/GenBank/DDBJ databases">
        <title>Rhodosporidium diobovatum UCD-FST 08-225 genome sequencing, assembly, and annotation.</title>
        <authorList>
            <person name="Fakankun I.U."/>
            <person name="Fristensky B."/>
            <person name="Levin D.B."/>
        </authorList>
    </citation>
    <scope>NUCLEOTIDE SEQUENCE [LARGE SCALE GENOMIC DNA]</scope>
    <source>
        <strain evidence="2 3">UCD-FST 08-225</strain>
    </source>
</reference>
<feature type="compositionally biased region" description="Acidic residues" evidence="1">
    <location>
        <begin position="196"/>
        <end position="216"/>
    </location>
</feature>